<accession>A0A172RWQ2</accession>
<evidence type="ECO:0000256" key="5">
    <source>
        <dbReference type="ARBA" id="ARBA00048539"/>
    </source>
</evidence>
<dbReference type="PATRIC" id="fig|79604.3.peg.304"/>
<comment type="domain">
    <text evidence="6">The N-terminal region contains the highly conserved SGGXDS motif, predicted to be a P-loop motif involved in ATP binding.</text>
</comment>
<dbReference type="Gene3D" id="3.40.50.620">
    <property type="entry name" value="HUPs"/>
    <property type="match status" value="1"/>
</dbReference>
<evidence type="ECO:0000259" key="7">
    <source>
        <dbReference type="Pfam" id="PF01171"/>
    </source>
</evidence>
<dbReference type="NCBIfam" id="TIGR02432">
    <property type="entry name" value="lysidine_TilS_N"/>
    <property type="match status" value="1"/>
</dbReference>
<dbReference type="Proteomes" id="UP000182975">
    <property type="component" value="Unassembled WGS sequence"/>
</dbReference>
<reference evidence="9" key="1">
    <citation type="submission" date="2016-10" db="EMBL/GenBank/DDBJ databases">
        <authorList>
            <person name="Varghese N."/>
        </authorList>
    </citation>
    <scope>NUCLEOTIDE SEQUENCE [LARGE SCALE GENOMIC DNA]</scope>
    <source>
        <strain evidence="9">DSM 21843</strain>
    </source>
</reference>
<comment type="catalytic activity">
    <reaction evidence="5 6">
        <text>cytidine(34) in tRNA(Ile2) + L-lysine + ATP = lysidine(34) in tRNA(Ile2) + AMP + diphosphate + H(+)</text>
        <dbReference type="Rhea" id="RHEA:43744"/>
        <dbReference type="Rhea" id="RHEA-COMP:10625"/>
        <dbReference type="Rhea" id="RHEA-COMP:10670"/>
        <dbReference type="ChEBI" id="CHEBI:15378"/>
        <dbReference type="ChEBI" id="CHEBI:30616"/>
        <dbReference type="ChEBI" id="CHEBI:32551"/>
        <dbReference type="ChEBI" id="CHEBI:33019"/>
        <dbReference type="ChEBI" id="CHEBI:82748"/>
        <dbReference type="ChEBI" id="CHEBI:83665"/>
        <dbReference type="ChEBI" id="CHEBI:456215"/>
        <dbReference type="EC" id="6.3.4.19"/>
    </reaction>
</comment>
<dbReference type="Pfam" id="PF01171">
    <property type="entry name" value="ATP_bind_3"/>
    <property type="match status" value="1"/>
</dbReference>
<evidence type="ECO:0000256" key="1">
    <source>
        <dbReference type="ARBA" id="ARBA00022598"/>
    </source>
</evidence>
<dbReference type="EMBL" id="FOEC01000013">
    <property type="protein sequence ID" value="SEO95624.1"/>
    <property type="molecule type" value="Genomic_DNA"/>
</dbReference>
<keyword evidence="4 6" id="KW-0067">ATP-binding</keyword>
<dbReference type="InterPro" id="IPR012094">
    <property type="entry name" value="tRNA_Ile_lys_synt"/>
</dbReference>
<evidence type="ECO:0000256" key="4">
    <source>
        <dbReference type="ARBA" id="ARBA00022840"/>
    </source>
</evidence>
<keyword evidence="6" id="KW-0963">Cytoplasm</keyword>
<dbReference type="GO" id="GO:0005524">
    <property type="term" value="F:ATP binding"/>
    <property type="evidence" value="ECO:0007669"/>
    <property type="project" value="UniProtKB-UniRule"/>
</dbReference>
<evidence type="ECO:0000313" key="9">
    <source>
        <dbReference type="Proteomes" id="UP000182975"/>
    </source>
</evidence>
<dbReference type="InterPro" id="IPR012795">
    <property type="entry name" value="tRNA_Ile_lys_synt_N"/>
</dbReference>
<organism evidence="8 9">
    <name type="scientific">Denitrobacterium detoxificans</name>
    <dbReference type="NCBI Taxonomy" id="79604"/>
    <lineage>
        <taxon>Bacteria</taxon>
        <taxon>Bacillati</taxon>
        <taxon>Actinomycetota</taxon>
        <taxon>Coriobacteriia</taxon>
        <taxon>Eggerthellales</taxon>
        <taxon>Eggerthellaceae</taxon>
        <taxon>Denitrobacterium</taxon>
    </lineage>
</organism>
<keyword evidence="1 6" id="KW-0436">Ligase</keyword>
<evidence type="ECO:0000313" key="8">
    <source>
        <dbReference type="EMBL" id="SEO95624.1"/>
    </source>
</evidence>
<feature type="binding site" evidence="6">
    <location>
        <begin position="33"/>
        <end position="38"/>
    </location>
    <ligand>
        <name>ATP</name>
        <dbReference type="ChEBI" id="CHEBI:30616"/>
    </ligand>
</feature>
<proteinExistence type="inferred from homology"/>
<evidence type="ECO:0000256" key="2">
    <source>
        <dbReference type="ARBA" id="ARBA00022694"/>
    </source>
</evidence>
<keyword evidence="3 6" id="KW-0547">Nucleotide-binding</keyword>
<dbReference type="CDD" id="cd01992">
    <property type="entry name" value="TilS_N"/>
    <property type="match status" value="1"/>
</dbReference>
<dbReference type="KEGG" id="ddt:AAY81_01470"/>
<dbReference type="RefSeq" id="WP_066660525.1">
    <property type="nucleotide sequence ID" value="NZ_CP011402.1"/>
</dbReference>
<name>A0A172RWQ2_9ACTN</name>
<dbReference type="GO" id="GO:0032267">
    <property type="term" value="F:tRNA(Ile)-lysidine synthase activity"/>
    <property type="evidence" value="ECO:0007669"/>
    <property type="project" value="UniProtKB-EC"/>
</dbReference>
<sequence>MSASKETTQVRFARTIQEKGLAGPDTPVLLMVSGGSDSTSLAYLAADLHRQGGLGQLAILHVNHNLRGEASDGDAEFVRSLAGALRIPLFMVQVDIPRLVQMTGDNMEAVARQERYQAANEALESLCLHVGAPLSEGRIFTAHTQDDRVENFYMRSIVGTGPGGFRSMRYRNGSIVRPCLDVSRDDLRAYLGMRELDSAEDESVVLVRDPQGNLWREDATNAHTDRFRAYVRHKIVPVAKERNPRLLDTLCRSMNLIADEDDMLEGMALDVQNRFVSWLSESSEPRYSEGCLLGPGMAIQPKPLVRRCITNVLQLMLGDEVRVESTSVQAVCQAYDGQAPVSGYTANIQGDLAVSANKRGVRIEPMSAFRARRKR</sequence>
<comment type="subcellular location">
    <subcellularLocation>
        <location evidence="6">Cytoplasm</location>
    </subcellularLocation>
</comment>
<dbReference type="STRING" id="79604.AAY81_01470"/>
<dbReference type="GO" id="GO:0006400">
    <property type="term" value="P:tRNA modification"/>
    <property type="evidence" value="ECO:0007669"/>
    <property type="project" value="UniProtKB-UniRule"/>
</dbReference>
<protein>
    <recommendedName>
        <fullName evidence="6">tRNA(Ile)-lysidine synthase</fullName>
        <ecNumber evidence="6">6.3.4.19</ecNumber>
    </recommendedName>
    <alternativeName>
        <fullName evidence="6">tRNA(Ile)-2-lysyl-cytidine synthase</fullName>
    </alternativeName>
    <alternativeName>
        <fullName evidence="6">tRNA(Ile)-lysidine synthetase</fullName>
    </alternativeName>
</protein>
<dbReference type="InterPro" id="IPR011063">
    <property type="entry name" value="TilS/TtcA_N"/>
</dbReference>
<evidence type="ECO:0000256" key="6">
    <source>
        <dbReference type="HAMAP-Rule" id="MF_01161"/>
    </source>
</evidence>
<dbReference type="GO" id="GO:0005737">
    <property type="term" value="C:cytoplasm"/>
    <property type="evidence" value="ECO:0007669"/>
    <property type="project" value="UniProtKB-SubCell"/>
</dbReference>
<dbReference type="EC" id="6.3.4.19" evidence="6"/>
<gene>
    <name evidence="6" type="primary">tilS</name>
    <name evidence="8" type="ORF">SAMN02910314_01736</name>
</gene>
<keyword evidence="2 6" id="KW-0819">tRNA processing</keyword>
<keyword evidence="9" id="KW-1185">Reference proteome</keyword>
<dbReference type="AlphaFoldDB" id="A0A172RWQ2"/>
<dbReference type="HAMAP" id="MF_01161">
    <property type="entry name" value="tRNA_Ile_lys_synt"/>
    <property type="match status" value="1"/>
</dbReference>
<dbReference type="PANTHER" id="PTHR43033">
    <property type="entry name" value="TRNA(ILE)-LYSIDINE SYNTHASE-RELATED"/>
    <property type="match status" value="1"/>
</dbReference>
<feature type="domain" description="tRNA(Ile)-lysidine/2-thiocytidine synthase N-terminal" evidence="7">
    <location>
        <begin position="28"/>
        <end position="203"/>
    </location>
</feature>
<dbReference type="SUPFAM" id="SSF52402">
    <property type="entry name" value="Adenine nucleotide alpha hydrolases-like"/>
    <property type="match status" value="1"/>
</dbReference>
<comment type="function">
    <text evidence="6">Ligates lysine onto the cytidine present at position 34 of the AUA codon-specific tRNA(Ile) that contains the anticodon CAU, in an ATP-dependent manner. Cytidine is converted to lysidine, thus changing the amino acid specificity of the tRNA from methionine to isoleucine.</text>
</comment>
<comment type="similarity">
    <text evidence="6">Belongs to the tRNA(Ile)-lysidine synthase family.</text>
</comment>
<evidence type="ECO:0000256" key="3">
    <source>
        <dbReference type="ARBA" id="ARBA00022741"/>
    </source>
</evidence>
<dbReference type="PANTHER" id="PTHR43033:SF1">
    <property type="entry name" value="TRNA(ILE)-LYSIDINE SYNTHASE-RELATED"/>
    <property type="match status" value="1"/>
</dbReference>
<dbReference type="InterPro" id="IPR014729">
    <property type="entry name" value="Rossmann-like_a/b/a_fold"/>
</dbReference>